<feature type="region of interest" description="Disordered" evidence="7">
    <location>
        <begin position="445"/>
        <end position="476"/>
    </location>
</feature>
<dbReference type="GO" id="GO:0005178">
    <property type="term" value="F:integrin binding"/>
    <property type="evidence" value="ECO:0007669"/>
    <property type="project" value="TreeGrafter"/>
</dbReference>
<feature type="compositionally biased region" description="Polar residues" evidence="7">
    <location>
        <begin position="113"/>
        <end position="145"/>
    </location>
</feature>
<feature type="region of interest" description="Disordered" evidence="7">
    <location>
        <begin position="710"/>
        <end position="734"/>
    </location>
</feature>
<evidence type="ECO:0000256" key="1">
    <source>
        <dbReference type="ARBA" id="ARBA00004613"/>
    </source>
</evidence>
<dbReference type="InterPro" id="IPR018487">
    <property type="entry name" value="Hemopexin-like_repeat"/>
</dbReference>
<dbReference type="InterPro" id="IPR000585">
    <property type="entry name" value="Hemopexin-like_dom"/>
</dbReference>
<evidence type="ECO:0000256" key="2">
    <source>
        <dbReference type="ARBA" id="ARBA00022525"/>
    </source>
</evidence>
<feature type="region of interest" description="Disordered" evidence="7">
    <location>
        <begin position="238"/>
        <end position="288"/>
    </location>
</feature>
<feature type="compositionally biased region" description="Polar residues" evidence="7">
    <location>
        <begin position="173"/>
        <end position="188"/>
    </location>
</feature>
<dbReference type="GO" id="GO:0005615">
    <property type="term" value="C:extracellular space"/>
    <property type="evidence" value="ECO:0007669"/>
    <property type="project" value="TreeGrafter"/>
</dbReference>
<keyword evidence="9" id="KW-1185">Reference proteome</keyword>
<dbReference type="OrthoDB" id="9898692at2759"/>
<feature type="compositionally biased region" description="Polar residues" evidence="7">
    <location>
        <begin position="445"/>
        <end position="472"/>
    </location>
</feature>
<feature type="repeat" description="Hemopexin" evidence="6">
    <location>
        <begin position="526"/>
        <end position="573"/>
    </location>
</feature>
<evidence type="ECO:0000256" key="4">
    <source>
        <dbReference type="ARBA" id="ARBA00022737"/>
    </source>
</evidence>
<feature type="region of interest" description="Disordered" evidence="7">
    <location>
        <begin position="111"/>
        <end position="198"/>
    </location>
</feature>
<dbReference type="AlphaFoldDB" id="A0A8C5H1A5"/>
<dbReference type="SUPFAM" id="SSF50923">
    <property type="entry name" value="Hemopexin-like domain"/>
    <property type="match status" value="2"/>
</dbReference>
<gene>
    <name evidence="8" type="primary">vtna</name>
</gene>
<dbReference type="SMART" id="SM00120">
    <property type="entry name" value="HX"/>
    <property type="match status" value="4"/>
</dbReference>
<dbReference type="GeneID" id="114474328"/>
<dbReference type="Proteomes" id="UP000694680">
    <property type="component" value="Chromosome 13"/>
</dbReference>
<evidence type="ECO:0000256" key="6">
    <source>
        <dbReference type="PROSITE-ProRule" id="PRU01011"/>
    </source>
</evidence>
<keyword evidence="4" id="KW-0677">Repeat</keyword>
<keyword evidence="3" id="KW-0732">Signal</keyword>
<proteinExistence type="predicted"/>
<sequence length="853" mass="95780">MMHDNNKLIKAAVTGLFDLFFYEGCGHMTLTTCFRRSVYPRISCQFAGIDRGWKGSKSKEKGTCFESFKAHSPSLLSHLVVCFCRGNMRLWFVLLLLLLLLEVITEVSASDAPKTSNGTAENDATTPTPQLSPNNQTSTSVTLKQKLTHRAKTDFNRKQLQRTESALEMTKPQPLTQEVPVTSKTQVSLADPPNHRDPITTETLQTEAAAQTTTRSIITNPTQAPNPAAETTTRSIITNPTQAPNPAAETTTRSIITNPTQAPNPAAETTTRSIITNPTQAPNPAAETTTRSIITNPTQAPNPVAETTTRPIITSPTQAPNPAAETTTRPIITSPTQAPNSVAETTTRPIITSPTQAPNPVAETTTRPIITSPTQAPNPVAETTTRPIITSPTQAPNPVAETTTRPIITSPTQAPNPVAETTTRPIITSPTQAPNPVAETTTRPIITSPTQAPNPVAETTTRPIITSPTQGPNPDAEICSGRPFDSFMQLKNGSIYAFRGLYFFELDQKSVLPGYPKLIEDVWGISGPIDAAFTRVNCQGKTYIFKGTKYWKFDSGVLEEDYPRDISVGFDRIPDHVDAAFALPASSHNGKEKVYFFKGEQYYTYEFLHQPSHEECIKMSESSPSTPFRRYTDIYYPNYEPFFTELFSDLPQHHDHHHFINKDWKGLRAPVDAAMAGRIYVSSPRWPRRRLESQYNRQWGRQQYQQNGWRWGQRRRSRSPSWESTAEQGMRMGQSFAERGMEMGLRLAERRMELEEKLGGDWDRRWDQDWDQDRRRDSQRQNNRGNYDSRADGSYWDYSQREIPIQSVYFFKGDQYYRADLRTKRVDPAMPPYPRSIAKYWLGCSNSTGAERK</sequence>
<protein>
    <submittedName>
        <fullName evidence="8">Vitronectin-like</fullName>
    </submittedName>
</protein>
<dbReference type="Gene3D" id="2.110.10.10">
    <property type="entry name" value="Hemopexin-like domain"/>
    <property type="match status" value="2"/>
</dbReference>
<dbReference type="InterPro" id="IPR036375">
    <property type="entry name" value="Hemopexin-like_dom_sf"/>
</dbReference>
<feature type="repeat" description="Hemopexin" evidence="6">
    <location>
        <begin position="481"/>
        <end position="525"/>
    </location>
</feature>
<evidence type="ECO:0000256" key="5">
    <source>
        <dbReference type="ARBA" id="ARBA00023180"/>
    </source>
</evidence>
<keyword evidence="5" id="KW-0325">Glycoprotein</keyword>
<dbReference type="CTD" id="553699"/>
<evidence type="ECO:0000313" key="9">
    <source>
        <dbReference type="Proteomes" id="UP000694680"/>
    </source>
</evidence>
<reference evidence="8" key="1">
    <citation type="submission" date="2020-06" db="EMBL/GenBank/DDBJ databases">
        <authorList>
            <consortium name="Wellcome Sanger Institute Data Sharing"/>
        </authorList>
    </citation>
    <scope>NUCLEOTIDE SEQUENCE [LARGE SCALE GENOMIC DNA]</scope>
</reference>
<organism evidence="8 9">
    <name type="scientific">Gouania willdenowi</name>
    <name type="common">Blunt-snouted clingfish</name>
    <name type="synonym">Lepadogaster willdenowi</name>
    <dbReference type="NCBI Taxonomy" id="441366"/>
    <lineage>
        <taxon>Eukaryota</taxon>
        <taxon>Metazoa</taxon>
        <taxon>Chordata</taxon>
        <taxon>Craniata</taxon>
        <taxon>Vertebrata</taxon>
        <taxon>Euteleostomi</taxon>
        <taxon>Actinopterygii</taxon>
        <taxon>Neopterygii</taxon>
        <taxon>Teleostei</taxon>
        <taxon>Neoteleostei</taxon>
        <taxon>Acanthomorphata</taxon>
        <taxon>Ovalentaria</taxon>
        <taxon>Blenniimorphae</taxon>
        <taxon>Blenniiformes</taxon>
        <taxon>Gobiesocoidei</taxon>
        <taxon>Gobiesocidae</taxon>
        <taxon>Gobiesocinae</taxon>
        <taxon>Gouania</taxon>
    </lineage>
</organism>
<dbReference type="PROSITE" id="PS51642">
    <property type="entry name" value="HEMOPEXIN_2"/>
    <property type="match status" value="4"/>
</dbReference>
<dbReference type="GO" id="GO:0007160">
    <property type="term" value="P:cell-matrix adhesion"/>
    <property type="evidence" value="ECO:0007669"/>
    <property type="project" value="TreeGrafter"/>
</dbReference>
<accession>A0A8C5H1A5</accession>
<dbReference type="CDD" id="cd00094">
    <property type="entry name" value="HX"/>
    <property type="match status" value="1"/>
</dbReference>
<dbReference type="GO" id="GO:0033627">
    <property type="term" value="P:cell adhesion mediated by integrin"/>
    <property type="evidence" value="ECO:0007669"/>
    <property type="project" value="TreeGrafter"/>
</dbReference>
<dbReference type="PANTHER" id="PTHR22917:SF7">
    <property type="entry name" value="VITRONECTIN A"/>
    <property type="match status" value="1"/>
</dbReference>
<evidence type="ECO:0000313" key="8">
    <source>
        <dbReference type="Ensembl" id="ENSGWIP00000038547.1"/>
    </source>
</evidence>
<evidence type="ECO:0000256" key="7">
    <source>
        <dbReference type="SAM" id="MobiDB-lite"/>
    </source>
</evidence>
<name>A0A8C5H1A5_GOUWI</name>
<dbReference type="Pfam" id="PF00045">
    <property type="entry name" value="Hemopexin"/>
    <property type="match status" value="3"/>
</dbReference>
<dbReference type="RefSeq" id="XP_028320356.1">
    <property type="nucleotide sequence ID" value="XM_028464555.1"/>
</dbReference>
<dbReference type="InterPro" id="IPR051298">
    <property type="entry name" value="Heme_transport/Cell_adhesion"/>
</dbReference>
<feature type="repeat" description="Hemopexin" evidence="6">
    <location>
        <begin position="788"/>
        <end position="844"/>
    </location>
</feature>
<evidence type="ECO:0000256" key="3">
    <source>
        <dbReference type="ARBA" id="ARBA00022729"/>
    </source>
</evidence>
<dbReference type="PANTHER" id="PTHR22917">
    <property type="entry name" value="HEMOPEXIN DOMAIN-CONTAINING PROTEIN"/>
    <property type="match status" value="1"/>
</dbReference>
<comment type="subcellular location">
    <subcellularLocation>
        <location evidence="1">Secreted</location>
    </subcellularLocation>
</comment>
<feature type="repeat" description="Hemopexin" evidence="6">
    <location>
        <begin position="574"/>
        <end position="624"/>
    </location>
</feature>
<dbReference type="GO" id="GO:0050840">
    <property type="term" value="F:extracellular matrix binding"/>
    <property type="evidence" value="ECO:0007669"/>
    <property type="project" value="TreeGrafter"/>
</dbReference>
<feature type="region of interest" description="Disordered" evidence="7">
    <location>
        <begin position="772"/>
        <end position="791"/>
    </location>
</feature>
<reference evidence="8" key="3">
    <citation type="submission" date="2025-09" db="UniProtKB">
        <authorList>
            <consortium name="Ensembl"/>
        </authorList>
    </citation>
    <scope>IDENTIFICATION</scope>
</reference>
<reference evidence="8" key="2">
    <citation type="submission" date="2025-08" db="UniProtKB">
        <authorList>
            <consortium name="Ensembl"/>
        </authorList>
    </citation>
    <scope>IDENTIFICATION</scope>
</reference>
<feature type="region of interest" description="Disordered" evidence="7">
    <location>
        <begin position="312"/>
        <end position="345"/>
    </location>
</feature>
<dbReference type="Ensembl" id="ENSGWIT00000041962.1">
    <property type="protein sequence ID" value="ENSGWIP00000038547.1"/>
    <property type="gene ID" value="ENSGWIG00000019715.1"/>
</dbReference>
<keyword evidence="2" id="KW-0964">Secreted</keyword>